<dbReference type="KEGG" id="cpoi:OE229_03885"/>
<dbReference type="InterPro" id="IPR011989">
    <property type="entry name" value="ARM-like"/>
</dbReference>
<evidence type="ECO:0000313" key="2">
    <source>
        <dbReference type="Proteomes" id="UP001062223"/>
    </source>
</evidence>
<sequence length="200" mass="21933">MPFTPAEAAEQAAILADLRALGYDFSNLSVFAQAGIRYKDAVPLLIEWLRKARTPAMQQDLARALSNPSAKGTAMPALIEAFRNFPDEAGTRWAVGNSIETAYVDAYFDDVAALALDSQYGRTRQMVALALGKSKRPEAVDVLLQLMDDHNISGHAVFALSKRPNPRAREALEEKLTDDRPWVRKKAALGLRKIGVEPAV</sequence>
<dbReference type="Gene3D" id="1.25.10.10">
    <property type="entry name" value="Leucine-rich Repeat Variant"/>
    <property type="match status" value="1"/>
</dbReference>
<dbReference type="EMBL" id="CP106879">
    <property type="protein sequence ID" value="UYC81612.1"/>
    <property type="molecule type" value="Genomic_DNA"/>
</dbReference>
<dbReference type="InterPro" id="IPR016024">
    <property type="entry name" value="ARM-type_fold"/>
</dbReference>
<reference evidence="1" key="1">
    <citation type="submission" date="2022-09" db="EMBL/GenBank/DDBJ databases">
        <title>Taxonomy of Curtobacterium flaccumfaciens.</title>
        <authorList>
            <person name="Osdaghi E."/>
            <person name="Taghavi S.M."/>
            <person name="Hamidizade M."/>
            <person name="Abachi H."/>
            <person name="Fazliarab A."/>
            <person name="Baeyen S."/>
            <person name="Portier P."/>
            <person name="Van Vaerenbergh J."/>
            <person name="Jacques M.-A."/>
        </authorList>
    </citation>
    <scope>NUCLEOTIDE SEQUENCE</scope>
    <source>
        <strain evidence="1">AGQB46</strain>
    </source>
</reference>
<accession>A0A9Q9PAI3</accession>
<proteinExistence type="predicted"/>
<dbReference type="Pfam" id="PF03130">
    <property type="entry name" value="HEAT_PBS"/>
    <property type="match status" value="1"/>
</dbReference>
<organism evidence="1 2">
    <name type="scientific">Curtobacterium poinsettiae</name>
    <dbReference type="NCBI Taxonomy" id="159612"/>
    <lineage>
        <taxon>Bacteria</taxon>
        <taxon>Bacillati</taxon>
        <taxon>Actinomycetota</taxon>
        <taxon>Actinomycetes</taxon>
        <taxon>Micrococcales</taxon>
        <taxon>Microbacteriaceae</taxon>
        <taxon>Curtobacterium</taxon>
    </lineage>
</organism>
<evidence type="ECO:0000313" key="1">
    <source>
        <dbReference type="EMBL" id="UYC81612.1"/>
    </source>
</evidence>
<dbReference type="RefSeq" id="WP_182064302.1">
    <property type="nucleotide sequence ID" value="NZ_CP106879.1"/>
</dbReference>
<name>A0A9Q9PAI3_9MICO</name>
<gene>
    <name evidence="1" type="ORF">OE229_03885</name>
</gene>
<dbReference type="SUPFAM" id="SSF48371">
    <property type="entry name" value="ARM repeat"/>
    <property type="match status" value="1"/>
</dbReference>
<protein>
    <submittedName>
        <fullName evidence="1">HEAT repeat domain-containing protein</fullName>
    </submittedName>
</protein>
<dbReference type="Proteomes" id="UP001062223">
    <property type="component" value="Chromosome"/>
</dbReference>
<dbReference type="InterPro" id="IPR004155">
    <property type="entry name" value="PBS_lyase_HEAT"/>
</dbReference>
<dbReference type="AlphaFoldDB" id="A0A9Q9PAI3"/>